<feature type="compositionally biased region" description="Polar residues" evidence="1">
    <location>
        <begin position="306"/>
        <end position="317"/>
    </location>
</feature>
<dbReference type="FunCoup" id="A0A672MCV9">
    <property type="interactions" value="49"/>
</dbReference>
<organism evidence="2 3">
    <name type="scientific">Sinocyclocheilus grahami</name>
    <name type="common">Dianchi golden-line fish</name>
    <name type="synonym">Barbus grahami</name>
    <dbReference type="NCBI Taxonomy" id="75366"/>
    <lineage>
        <taxon>Eukaryota</taxon>
        <taxon>Metazoa</taxon>
        <taxon>Chordata</taxon>
        <taxon>Craniata</taxon>
        <taxon>Vertebrata</taxon>
        <taxon>Euteleostomi</taxon>
        <taxon>Actinopterygii</taxon>
        <taxon>Neopterygii</taxon>
        <taxon>Teleostei</taxon>
        <taxon>Ostariophysi</taxon>
        <taxon>Cypriniformes</taxon>
        <taxon>Cyprinidae</taxon>
        <taxon>Cyprininae</taxon>
        <taxon>Sinocyclocheilus</taxon>
    </lineage>
</organism>
<feature type="region of interest" description="Disordered" evidence="1">
    <location>
        <begin position="527"/>
        <end position="548"/>
    </location>
</feature>
<evidence type="ECO:0000313" key="3">
    <source>
        <dbReference type="Proteomes" id="UP000472262"/>
    </source>
</evidence>
<name>A0A672MCV9_SINGR</name>
<dbReference type="AlphaFoldDB" id="A0A672MCV9"/>
<gene>
    <name evidence="2" type="primary">LOC107551684</name>
</gene>
<feature type="region of interest" description="Disordered" evidence="1">
    <location>
        <begin position="270"/>
        <end position="325"/>
    </location>
</feature>
<protein>
    <submittedName>
        <fullName evidence="2">INO80 complex subunit E-like</fullName>
    </submittedName>
</protein>
<dbReference type="InterPro" id="IPR039015">
    <property type="entry name" value="ENDOD1"/>
</dbReference>
<feature type="compositionally biased region" description="Basic and acidic residues" evidence="1">
    <location>
        <begin position="276"/>
        <end position="304"/>
    </location>
</feature>
<sequence>MQPRRRERVKERVTEERRREERVMRQSWLLTYPMSEVLFNGGVVRASTHTDLDPGFLQCQECFFRGTLPHSLSELGLEQRCHRHLTGRPFASLYNGNCQATVYTALHLGLNNGWGRGEQSTDAKEEINDDSPMAIPALYRGTTNETPSPHHSYPLFKWDALTAEFIRSSIIPRCSKTSGEMYVQIGLGGLNECRGELLWSAVCCAASDGEGSFSVGLVKEGDVKVLSIKALEELIGVTGLFSEGCGKVGHQSEEELASLLKKQLNGIETPNSDVQSEEHIGEHSSQEAEISESRTEKVTSEHVNGEAQSYTSLSSDMEIQESTNETESSESVLLKVLFCYLLYAPFSPIVNRVTNLPFQLAYILQEDLAVLASVPGDSYTLVNNLVSGVYSGISCILDTLYQTGETSMCMTYACVSPLAESLFVAFKEGFIGTGTLASDALGITTGTVGNGFRIIRMILGSVLDQMVNYLCVVSSEMGHQVSAVGSGVGKLTWRSGKGVGHMLNIVASIIGGVVDNTLLNVQEAVGGSSGESSELQTPDLLKSEVVGE</sequence>
<reference evidence="2" key="1">
    <citation type="submission" date="2025-08" db="UniProtKB">
        <authorList>
            <consortium name="Ensembl"/>
        </authorList>
    </citation>
    <scope>IDENTIFICATION</scope>
</reference>
<accession>A0A672MCV9</accession>
<dbReference type="PANTHER" id="PTHR21472">
    <property type="entry name" value="ENDONUCLEASE DOMAIN-CONTAINING 1 PROTEIN ENDOD1"/>
    <property type="match status" value="1"/>
</dbReference>
<evidence type="ECO:0000256" key="1">
    <source>
        <dbReference type="SAM" id="MobiDB-lite"/>
    </source>
</evidence>
<reference evidence="2" key="2">
    <citation type="submission" date="2025-09" db="UniProtKB">
        <authorList>
            <consortium name="Ensembl"/>
        </authorList>
    </citation>
    <scope>IDENTIFICATION</scope>
</reference>
<dbReference type="Ensembl" id="ENSSGRT00000039101.1">
    <property type="protein sequence ID" value="ENSSGRP00000036433.1"/>
    <property type="gene ID" value="ENSSGRG00000020131.1"/>
</dbReference>
<evidence type="ECO:0000313" key="2">
    <source>
        <dbReference type="Ensembl" id="ENSSGRP00000036433.1"/>
    </source>
</evidence>
<dbReference type="PANTHER" id="PTHR21472:SF23">
    <property type="entry name" value="INO80 COMPLEX SUBUNIT E"/>
    <property type="match status" value="1"/>
</dbReference>
<proteinExistence type="predicted"/>
<dbReference type="InParanoid" id="A0A672MCV9"/>
<dbReference type="Proteomes" id="UP000472262">
    <property type="component" value="Unassembled WGS sequence"/>
</dbReference>
<keyword evidence="3" id="KW-1185">Reference proteome</keyword>